<evidence type="ECO:0000313" key="1">
    <source>
        <dbReference type="EMBL" id="PPB72037.1"/>
    </source>
</evidence>
<dbReference type="Proteomes" id="UP000239685">
    <property type="component" value="Unassembled WGS sequence"/>
</dbReference>
<dbReference type="GO" id="GO:0008047">
    <property type="term" value="F:enzyme activator activity"/>
    <property type="evidence" value="ECO:0007669"/>
    <property type="project" value="InterPro"/>
</dbReference>
<dbReference type="CDD" id="cd06067">
    <property type="entry name" value="H2MP_MemB-H2evol"/>
    <property type="match status" value="1"/>
</dbReference>
<sequence length="154" mass="17528">MPKIKKEFKKALLCIGNKIRGDDAVGLYVGKLVEEQMPSWRVFFGQDVPENEFGAIREFDPDIIVVVDAMSGFKDDKIEFFDLSDERDYIYSTHNLPIPVLLSYLRTITPKTLFLGISVLLENVLNFEEGLSKNAKISANKAIEKIKEIDKNLD</sequence>
<proteinExistence type="predicted"/>
<dbReference type="EMBL" id="NIQP01000003">
    <property type="protein sequence ID" value="PPB72037.1"/>
    <property type="molecule type" value="Genomic_DNA"/>
</dbReference>
<protein>
    <submittedName>
        <fullName evidence="1">Hydrogenase 3 maturation endopeptidase HyCI</fullName>
    </submittedName>
</protein>
<dbReference type="InterPro" id="IPR004420">
    <property type="entry name" value="Pept_A31_hyd_mat_HycI"/>
</dbReference>
<organism evidence="1 2">
    <name type="scientific">Campylobacter hyointestinalis subsp. hyointestinalis</name>
    <dbReference type="NCBI Taxonomy" id="91352"/>
    <lineage>
        <taxon>Bacteria</taxon>
        <taxon>Pseudomonadati</taxon>
        <taxon>Campylobacterota</taxon>
        <taxon>Epsilonproteobacteria</taxon>
        <taxon>Campylobacterales</taxon>
        <taxon>Campylobacteraceae</taxon>
        <taxon>Campylobacter</taxon>
    </lineage>
</organism>
<name>A0A855NB86_CAMHY</name>
<dbReference type="GO" id="GO:0016485">
    <property type="term" value="P:protein processing"/>
    <property type="evidence" value="ECO:0007669"/>
    <property type="project" value="TreeGrafter"/>
</dbReference>
<gene>
    <name evidence="1" type="ORF">CDQ78_03660</name>
</gene>
<dbReference type="PANTHER" id="PTHR30302">
    <property type="entry name" value="HYDROGENASE 1 MATURATION PROTEASE"/>
    <property type="match status" value="1"/>
</dbReference>
<dbReference type="RefSeq" id="WP_104064567.1">
    <property type="nucleotide sequence ID" value="NZ_NIQH01000009.1"/>
</dbReference>
<dbReference type="Gene3D" id="3.40.50.1450">
    <property type="entry name" value="HybD-like"/>
    <property type="match status" value="1"/>
</dbReference>
<dbReference type="PANTHER" id="PTHR30302:SF4">
    <property type="entry name" value="HYDROGENASE 3 MATURATION PROTEASE"/>
    <property type="match status" value="1"/>
</dbReference>
<dbReference type="InterPro" id="IPR023430">
    <property type="entry name" value="Pept_HybD-like_dom_sf"/>
</dbReference>
<dbReference type="AlphaFoldDB" id="A0A855NB86"/>
<accession>A0A855NB86</accession>
<dbReference type="NCBIfam" id="TIGR00072">
    <property type="entry name" value="hydrog_prot"/>
    <property type="match status" value="1"/>
</dbReference>
<dbReference type="SUPFAM" id="SSF53163">
    <property type="entry name" value="HybD-like"/>
    <property type="match status" value="1"/>
</dbReference>
<evidence type="ECO:0000313" key="2">
    <source>
        <dbReference type="Proteomes" id="UP000239685"/>
    </source>
</evidence>
<dbReference type="GO" id="GO:0004175">
    <property type="term" value="F:endopeptidase activity"/>
    <property type="evidence" value="ECO:0007669"/>
    <property type="project" value="TreeGrafter"/>
</dbReference>
<dbReference type="InterPro" id="IPR000671">
    <property type="entry name" value="Peptidase_A31"/>
</dbReference>
<reference evidence="1 2" key="1">
    <citation type="submission" date="2017-06" db="EMBL/GenBank/DDBJ databases">
        <title>Updating the genomic taxonomy and epidemiology of Campylobacter hyointestinalis; discovery in New Zealand farmed ruminants.</title>
        <authorList>
            <person name="Wilkinson D.A."/>
            <person name="Fayaz A."/>
            <person name="Biggs P.J."/>
            <person name="Midwinter A.C."/>
        </authorList>
    </citation>
    <scope>NUCLEOTIDE SEQUENCE [LARGE SCALE GENOMIC DNA]</scope>
    <source>
        <strain evidence="1 2">S1614a</strain>
    </source>
</reference>
<comment type="caution">
    <text evidence="1">The sequence shown here is derived from an EMBL/GenBank/DDBJ whole genome shotgun (WGS) entry which is preliminary data.</text>
</comment>